<organism evidence="1 2">
    <name type="scientific">Variovorax humicola</name>
    <dbReference type="NCBI Taxonomy" id="1769758"/>
    <lineage>
        <taxon>Bacteria</taxon>
        <taxon>Pseudomonadati</taxon>
        <taxon>Pseudomonadota</taxon>
        <taxon>Betaproteobacteria</taxon>
        <taxon>Burkholderiales</taxon>
        <taxon>Comamonadaceae</taxon>
        <taxon>Variovorax</taxon>
    </lineage>
</organism>
<reference evidence="1 2" key="1">
    <citation type="submission" date="2024-03" db="EMBL/GenBank/DDBJ databases">
        <title>Novel species of the genus Variovorax.</title>
        <authorList>
            <person name="Liu Q."/>
            <person name="Xin Y.-H."/>
        </authorList>
    </citation>
    <scope>NUCLEOTIDE SEQUENCE [LARGE SCALE GENOMIC DNA]</scope>
    <source>
        <strain evidence="1 2">KACC 18501</strain>
    </source>
</reference>
<evidence type="ECO:0000313" key="2">
    <source>
        <dbReference type="Proteomes" id="UP001363010"/>
    </source>
</evidence>
<gene>
    <name evidence="1" type="ORF">WKW80_08985</name>
</gene>
<name>A0ABU8VWI7_9BURK</name>
<proteinExistence type="predicted"/>
<dbReference type="Proteomes" id="UP001363010">
    <property type="component" value="Unassembled WGS sequence"/>
</dbReference>
<evidence type="ECO:0000313" key="1">
    <source>
        <dbReference type="EMBL" id="MEJ8822174.1"/>
    </source>
</evidence>
<protein>
    <submittedName>
        <fullName evidence="1">Uncharacterized protein</fullName>
    </submittedName>
</protein>
<dbReference type="RefSeq" id="WP_340363226.1">
    <property type="nucleotide sequence ID" value="NZ_JBBKZV010000004.1"/>
</dbReference>
<keyword evidence="2" id="KW-1185">Reference proteome</keyword>
<accession>A0ABU8VWI7</accession>
<sequence>MQRSCPMQPAAAFEIRFESLVHGGVAMTFPCDSEGQVDLDAMSERTRNDYFFARGMIGRQYAMPQVVRRELH</sequence>
<dbReference type="EMBL" id="JBBKZV010000004">
    <property type="protein sequence ID" value="MEJ8822174.1"/>
    <property type="molecule type" value="Genomic_DNA"/>
</dbReference>
<comment type="caution">
    <text evidence="1">The sequence shown here is derived from an EMBL/GenBank/DDBJ whole genome shotgun (WGS) entry which is preliminary data.</text>
</comment>